<dbReference type="GO" id="GO:0016757">
    <property type="term" value="F:glycosyltransferase activity"/>
    <property type="evidence" value="ECO:0007669"/>
    <property type="project" value="UniProtKB-ARBA"/>
</dbReference>
<proteinExistence type="predicted"/>
<protein>
    <submittedName>
        <fullName evidence="2">Glycosyl transferase group 1</fullName>
    </submittedName>
</protein>
<keyword evidence="3" id="KW-1185">Reference proteome</keyword>
<dbReference type="InterPro" id="IPR028098">
    <property type="entry name" value="Glyco_trans_4-like_N"/>
</dbReference>
<evidence type="ECO:0000313" key="2">
    <source>
        <dbReference type="EMBL" id="ADK86453.1"/>
    </source>
</evidence>
<dbReference type="EMBL" id="CP002085">
    <property type="protein sequence ID" value="ADK86453.1"/>
    <property type="molecule type" value="Genomic_DNA"/>
</dbReference>
<dbReference type="KEGG" id="dbr:Deba_3100"/>
<dbReference type="OrthoDB" id="7366221at2"/>
<dbReference type="Proteomes" id="UP000009047">
    <property type="component" value="Chromosome"/>
</dbReference>
<sequence>MRRFLFITYAFPPMGGAGVQRPVKFVKYIGRHGWRPVVVTAANHSGPTRDASLSGDLPPDLLIERVKSLEPAVGQATFGGAGGDGATLRSLAGRLANNLLFPDRHVLWLATALGPTLAVARRQRVQAVYVSGPPFSSFFLAEQVARKLNLPLLLDFRDEWSGYYSKGFQPGAHGLWDRLVSAQERRLVNRAAVVTAASPAYCRRFRFLYGGFDKYVWIPNGYDPDDFAGQLPGPLPRQAGRLHIVYAGTVFGVTSLEPLWRGLRLLPPGMRQHITVEICGRVTGGEVTEPRIPGLRVEAKGYLPHAQVIERMMRADALLLTLADLPGSERVIPGKIFEYAAAGRPLLAICPPGEAAALVEAIGGTRVAPNKPHAVADVLAAWLNQPPPPRQTPPPEFDRARLTMLLAQALDKAVGR</sequence>
<dbReference type="STRING" id="644282.Deba_3100"/>
<dbReference type="SUPFAM" id="SSF53756">
    <property type="entry name" value="UDP-Glycosyltransferase/glycogen phosphorylase"/>
    <property type="match status" value="1"/>
</dbReference>
<dbReference type="Pfam" id="PF13579">
    <property type="entry name" value="Glyco_trans_4_4"/>
    <property type="match status" value="1"/>
</dbReference>
<dbReference type="Gene3D" id="3.40.50.2000">
    <property type="entry name" value="Glycogen Phosphorylase B"/>
    <property type="match status" value="2"/>
</dbReference>
<dbReference type="HOGENOM" id="CLU_032377_0_0_7"/>
<evidence type="ECO:0000313" key="3">
    <source>
        <dbReference type="Proteomes" id="UP000009047"/>
    </source>
</evidence>
<gene>
    <name evidence="2" type="ordered locus">Deba_3100</name>
</gene>
<evidence type="ECO:0000259" key="1">
    <source>
        <dbReference type="Pfam" id="PF13579"/>
    </source>
</evidence>
<dbReference type="eggNOG" id="COG0438">
    <property type="taxonomic scope" value="Bacteria"/>
</dbReference>
<dbReference type="CAZy" id="GT4">
    <property type="family name" value="Glycosyltransferase Family 4"/>
</dbReference>
<organism evidence="2 3">
    <name type="scientific">Desulfarculus baarsii (strain ATCC 33931 / DSM 2075 / LMG 7858 / VKM B-1802 / 2st14)</name>
    <dbReference type="NCBI Taxonomy" id="644282"/>
    <lineage>
        <taxon>Bacteria</taxon>
        <taxon>Pseudomonadati</taxon>
        <taxon>Thermodesulfobacteriota</taxon>
        <taxon>Desulfarculia</taxon>
        <taxon>Desulfarculales</taxon>
        <taxon>Desulfarculaceae</taxon>
        <taxon>Desulfarculus</taxon>
    </lineage>
</organism>
<keyword evidence="2" id="KW-0808">Transferase</keyword>
<accession>E1QLL8</accession>
<reference evidence="2 3" key="1">
    <citation type="journal article" date="2010" name="Stand. Genomic Sci.">
        <title>Complete genome sequence of Desulfarculus baarsii type strain (2st14).</title>
        <authorList>
            <person name="Sun H."/>
            <person name="Spring S."/>
            <person name="Lapidus A."/>
            <person name="Davenport K."/>
            <person name="Del Rio T.G."/>
            <person name="Tice H."/>
            <person name="Nolan M."/>
            <person name="Copeland A."/>
            <person name="Cheng J.F."/>
            <person name="Lucas S."/>
            <person name="Tapia R."/>
            <person name="Goodwin L."/>
            <person name="Pitluck S."/>
            <person name="Ivanova N."/>
            <person name="Pagani I."/>
            <person name="Mavromatis K."/>
            <person name="Ovchinnikova G."/>
            <person name="Pati A."/>
            <person name="Chen A."/>
            <person name="Palaniappan K."/>
            <person name="Hauser L."/>
            <person name="Chang Y.J."/>
            <person name="Jeffries C.D."/>
            <person name="Detter J.C."/>
            <person name="Han C."/>
            <person name="Rohde M."/>
            <person name="Brambilla E."/>
            <person name="Goker M."/>
            <person name="Woyke T."/>
            <person name="Bristow J."/>
            <person name="Eisen J.A."/>
            <person name="Markowitz V."/>
            <person name="Hugenholtz P."/>
            <person name="Kyrpides N.C."/>
            <person name="Klenk H.P."/>
            <person name="Land M."/>
        </authorList>
    </citation>
    <scope>NUCLEOTIDE SEQUENCE [LARGE SCALE GENOMIC DNA]</scope>
    <source>
        <strain evidence="3">ATCC 33931 / DSM 2075 / LMG 7858 / VKM B-1802 / 2st14</strain>
    </source>
</reference>
<feature type="domain" description="Glycosyltransferase subfamily 4-like N-terminal" evidence="1">
    <location>
        <begin position="29"/>
        <end position="221"/>
    </location>
</feature>
<dbReference type="RefSeq" id="WP_013259890.1">
    <property type="nucleotide sequence ID" value="NC_014365.1"/>
</dbReference>
<name>E1QLL8_DESB2</name>
<dbReference type="AlphaFoldDB" id="E1QLL8"/>